<sequence>MPRSKDCQLVWTQIATGRNLPKALLYPRNVHYTNSKVSRLLLLSGASADACWDVEEGGNSLLATYSAVGNTVMVQLLIEHGAHVNRENPLNGKTALVIAAGHGHLEVAKILRSNGAACRDALVHAAEMGHLPVVAFLLKEDPSAASDAFEKAAERGHVRVCEALLAAVGGIDMARGMRAACKSGQAQAVQFLFSRGAKFSSGYCDDGKSALICAIESGSWDLVVNVLMNSGIDVNADRTCEELTPLMVAAKHGHVGLVDLLINKGASINGTDIKGRTALMHAVLNHHVSTSSLLLERGANAAATDSSGNSILHL</sequence>
<evidence type="ECO:0000256" key="1">
    <source>
        <dbReference type="ARBA" id="ARBA00022737"/>
    </source>
</evidence>
<proteinExistence type="predicted"/>
<dbReference type="AlphaFoldDB" id="A0A1I7ZYC9"/>
<dbReference type="InterPro" id="IPR002110">
    <property type="entry name" value="Ankyrin_rpt"/>
</dbReference>
<dbReference type="SUPFAM" id="SSF48403">
    <property type="entry name" value="Ankyrin repeat"/>
    <property type="match status" value="1"/>
</dbReference>
<name>A0A1I7ZYC9_9BILA</name>
<feature type="repeat" description="ANK" evidence="3">
    <location>
        <begin position="57"/>
        <end position="89"/>
    </location>
</feature>
<evidence type="ECO:0000313" key="5">
    <source>
        <dbReference type="WBParaSite" id="L893_g30846.t1"/>
    </source>
</evidence>
<feature type="repeat" description="ANK" evidence="3">
    <location>
        <begin position="241"/>
        <end position="273"/>
    </location>
</feature>
<dbReference type="PRINTS" id="PR01415">
    <property type="entry name" value="ANKYRIN"/>
</dbReference>
<accession>A0A1I7ZYC9</accession>
<feature type="repeat" description="ANK" evidence="3">
    <location>
        <begin position="91"/>
        <end position="116"/>
    </location>
</feature>
<dbReference type="SMART" id="SM00248">
    <property type="entry name" value="ANK"/>
    <property type="match status" value="6"/>
</dbReference>
<evidence type="ECO:0000256" key="3">
    <source>
        <dbReference type="PROSITE-ProRule" id="PRU00023"/>
    </source>
</evidence>
<reference evidence="5" key="1">
    <citation type="submission" date="2016-11" db="UniProtKB">
        <authorList>
            <consortium name="WormBaseParasite"/>
        </authorList>
    </citation>
    <scope>IDENTIFICATION</scope>
</reference>
<keyword evidence="2 3" id="KW-0040">ANK repeat</keyword>
<keyword evidence="1" id="KW-0677">Repeat</keyword>
<dbReference type="Pfam" id="PF12796">
    <property type="entry name" value="Ank_2"/>
    <property type="match status" value="2"/>
</dbReference>
<dbReference type="PANTHER" id="PTHR24198">
    <property type="entry name" value="ANKYRIN REPEAT AND PROTEIN KINASE DOMAIN-CONTAINING PROTEIN"/>
    <property type="match status" value="1"/>
</dbReference>
<keyword evidence="4" id="KW-1185">Reference proteome</keyword>
<dbReference type="PANTHER" id="PTHR24198:SF165">
    <property type="entry name" value="ANKYRIN REPEAT-CONTAINING PROTEIN-RELATED"/>
    <property type="match status" value="1"/>
</dbReference>
<feature type="repeat" description="ANK" evidence="3">
    <location>
        <begin position="206"/>
        <end position="239"/>
    </location>
</feature>
<dbReference type="WBParaSite" id="L893_g30846.t1">
    <property type="protein sequence ID" value="L893_g30846.t1"/>
    <property type="gene ID" value="L893_g30846"/>
</dbReference>
<organism evidence="4 5">
    <name type="scientific">Steinernema glaseri</name>
    <dbReference type="NCBI Taxonomy" id="37863"/>
    <lineage>
        <taxon>Eukaryota</taxon>
        <taxon>Metazoa</taxon>
        <taxon>Ecdysozoa</taxon>
        <taxon>Nematoda</taxon>
        <taxon>Chromadorea</taxon>
        <taxon>Rhabditida</taxon>
        <taxon>Tylenchina</taxon>
        <taxon>Panagrolaimomorpha</taxon>
        <taxon>Strongyloidoidea</taxon>
        <taxon>Steinernematidae</taxon>
        <taxon>Steinernema</taxon>
    </lineage>
</organism>
<dbReference type="InterPro" id="IPR036770">
    <property type="entry name" value="Ankyrin_rpt-contain_sf"/>
</dbReference>
<dbReference type="PROSITE" id="PS50297">
    <property type="entry name" value="ANK_REP_REGION"/>
    <property type="match status" value="4"/>
</dbReference>
<feature type="repeat" description="ANK" evidence="3">
    <location>
        <begin position="274"/>
        <end position="306"/>
    </location>
</feature>
<dbReference type="Gene3D" id="1.25.40.20">
    <property type="entry name" value="Ankyrin repeat-containing domain"/>
    <property type="match status" value="2"/>
</dbReference>
<dbReference type="Proteomes" id="UP000095287">
    <property type="component" value="Unplaced"/>
</dbReference>
<dbReference type="GO" id="GO:0005737">
    <property type="term" value="C:cytoplasm"/>
    <property type="evidence" value="ECO:0007669"/>
    <property type="project" value="TreeGrafter"/>
</dbReference>
<evidence type="ECO:0000313" key="4">
    <source>
        <dbReference type="Proteomes" id="UP000095287"/>
    </source>
</evidence>
<protein>
    <submittedName>
        <fullName evidence="5">ANK_REP_REGION domain-containing protein</fullName>
    </submittedName>
</protein>
<dbReference type="PROSITE" id="PS50088">
    <property type="entry name" value="ANK_REPEAT"/>
    <property type="match status" value="5"/>
</dbReference>
<evidence type="ECO:0000256" key="2">
    <source>
        <dbReference type="ARBA" id="ARBA00023043"/>
    </source>
</evidence>